<comment type="caution">
    <text evidence="1">The sequence shown here is derived from an EMBL/GenBank/DDBJ whole genome shotgun (WGS) entry which is preliminary data.</text>
</comment>
<dbReference type="Proteomes" id="UP001500866">
    <property type="component" value="Unassembled WGS sequence"/>
</dbReference>
<protein>
    <recommendedName>
        <fullName evidence="3">DUF4367 domain-containing protein</fullName>
    </recommendedName>
</protein>
<keyword evidence="2" id="KW-1185">Reference proteome</keyword>
<dbReference type="EMBL" id="BAAADS010000003">
    <property type="protein sequence ID" value="GAA0592737.1"/>
    <property type="molecule type" value="Genomic_DNA"/>
</dbReference>
<reference evidence="2" key="1">
    <citation type="journal article" date="2019" name="Int. J. Syst. Evol. Microbiol.">
        <title>The Global Catalogue of Microorganisms (GCM) 10K type strain sequencing project: providing services to taxonomists for standard genome sequencing and annotation.</title>
        <authorList>
            <consortium name="The Broad Institute Genomics Platform"/>
            <consortium name="The Broad Institute Genome Sequencing Center for Infectious Disease"/>
            <person name="Wu L."/>
            <person name="Ma J."/>
        </authorList>
    </citation>
    <scope>NUCLEOTIDE SEQUENCE [LARGE SCALE GENOMIC DNA]</scope>
    <source>
        <strain evidence="2">JCM 15395</strain>
    </source>
</reference>
<dbReference type="RefSeq" id="WP_343810191.1">
    <property type="nucleotide sequence ID" value="NZ_BAAADS010000003.1"/>
</dbReference>
<sequence>MKKGFSLLLIVFSIFFYGVNYGTVYANTNSKPRPIEEFFPEFGGYTTAEEAIKKFEQHFNRDLKLPLRIPPITFTHYLGRFSDLDGDKNDTLELKFINEDAPENHYKIDVHPVEHKIQIPNKYIIKKVNLKNGNEAIYMQYSGGWYALVFERDNWQYMLSVDERVSDKVTAEVLVEIADSIDYPSEKKNALP</sequence>
<proteinExistence type="predicted"/>
<name>A0ABP3QNY6_9BACI</name>
<evidence type="ECO:0000313" key="2">
    <source>
        <dbReference type="Proteomes" id="UP001500866"/>
    </source>
</evidence>
<gene>
    <name evidence="1" type="ORF">GCM10009001_06020</name>
</gene>
<evidence type="ECO:0000313" key="1">
    <source>
        <dbReference type="EMBL" id="GAA0592737.1"/>
    </source>
</evidence>
<evidence type="ECO:0008006" key="3">
    <source>
        <dbReference type="Google" id="ProtNLM"/>
    </source>
</evidence>
<organism evidence="1 2">
    <name type="scientific">Virgibacillus siamensis</name>
    <dbReference type="NCBI Taxonomy" id="480071"/>
    <lineage>
        <taxon>Bacteria</taxon>
        <taxon>Bacillati</taxon>
        <taxon>Bacillota</taxon>
        <taxon>Bacilli</taxon>
        <taxon>Bacillales</taxon>
        <taxon>Bacillaceae</taxon>
        <taxon>Virgibacillus</taxon>
    </lineage>
</organism>
<accession>A0ABP3QNY6</accession>